<sequence>MAVIGENERRHLNALFERSRDRKPSRGGSSLSSSSSRETSETRRRTQKLRKQSSPAYLPSITVTRHSSFAPTSTTHKAYDEDNYQHNRAKSVRAVPGHQSRRISSARLSVTELPAEFRPRSNTNPRAQDGEEQLQSGQASDSHGQGEDEQVYRRRNFNVSPKGVVTNRGDCYRPRSNSSSINQVGLQQSPVEYVPTIKGRLLSVSSAHSGGGGGGPERRLSLGGQSWNGGGGSSVSTTTEDESSETPNTQYRVLICGGEDVGKTALINQFLSSEQTNVYEYNKTDGERLEKTVSILLDGKESDLNFIDVASLDYVDNLSEVPPADAYLLVYNVTDRTSFESVIDNLYDLKQSPETRDRAIILVGNKSDLVRARIVTTEEGKSIAASYDCKFVETSAALCDHVDELLVGVLTQIRLKEAQGPAKKQKHRKVFKYKKHGKDKNKLTHTYEKAMDLLTKLVSKNNSKSCGNLYVL</sequence>
<dbReference type="GO" id="GO:0005886">
    <property type="term" value="C:plasma membrane"/>
    <property type="evidence" value="ECO:0007669"/>
    <property type="project" value="TreeGrafter"/>
</dbReference>
<keyword evidence="2" id="KW-0597">Phosphoprotein</keyword>
<dbReference type="InterPro" id="IPR027417">
    <property type="entry name" value="P-loop_NTPase"/>
</dbReference>
<name>A0A1W0W8J6_HYPEX</name>
<evidence type="ECO:0000256" key="3">
    <source>
        <dbReference type="SAM" id="MobiDB-lite"/>
    </source>
</evidence>
<comment type="similarity">
    <text evidence="1">Belongs to the small GTPase superfamily. RGK family.</text>
</comment>
<dbReference type="InterPro" id="IPR051641">
    <property type="entry name" value="RGK_GTP-binding_reg"/>
</dbReference>
<dbReference type="Gene3D" id="3.40.50.300">
    <property type="entry name" value="P-loop containing nucleotide triphosphate hydrolases"/>
    <property type="match status" value="1"/>
</dbReference>
<dbReference type="InterPro" id="IPR005225">
    <property type="entry name" value="Small_GTP-bd"/>
</dbReference>
<dbReference type="GO" id="GO:0005525">
    <property type="term" value="F:GTP binding"/>
    <property type="evidence" value="ECO:0007669"/>
    <property type="project" value="InterPro"/>
</dbReference>
<dbReference type="PANTHER" id="PTHR45775">
    <property type="entry name" value="RAD, GEM/KIR FAMILY MEMBER 2, ISOFORM C"/>
    <property type="match status" value="1"/>
</dbReference>
<dbReference type="SMART" id="SM00174">
    <property type="entry name" value="RHO"/>
    <property type="match status" value="1"/>
</dbReference>
<feature type="compositionally biased region" description="Polar residues" evidence="3">
    <location>
        <begin position="133"/>
        <end position="143"/>
    </location>
</feature>
<dbReference type="PANTHER" id="PTHR45775:SF6">
    <property type="entry name" value="RAD, GEM_KIR FAMILY MEMBER 2, ISOFORM C"/>
    <property type="match status" value="1"/>
</dbReference>
<dbReference type="GO" id="GO:0005246">
    <property type="term" value="F:calcium channel regulator activity"/>
    <property type="evidence" value="ECO:0007669"/>
    <property type="project" value="TreeGrafter"/>
</dbReference>
<organism evidence="4 5">
    <name type="scientific">Hypsibius exemplaris</name>
    <name type="common">Freshwater tardigrade</name>
    <dbReference type="NCBI Taxonomy" id="2072580"/>
    <lineage>
        <taxon>Eukaryota</taxon>
        <taxon>Metazoa</taxon>
        <taxon>Ecdysozoa</taxon>
        <taxon>Tardigrada</taxon>
        <taxon>Eutardigrada</taxon>
        <taxon>Parachela</taxon>
        <taxon>Hypsibioidea</taxon>
        <taxon>Hypsibiidae</taxon>
        <taxon>Hypsibius</taxon>
    </lineage>
</organism>
<dbReference type="SUPFAM" id="SSF52540">
    <property type="entry name" value="P-loop containing nucleoside triphosphate hydrolases"/>
    <property type="match status" value="1"/>
</dbReference>
<dbReference type="SMART" id="SM00175">
    <property type="entry name" value="RAB"/>
    <property type="match status" value="1"/>
</dbReference>
<dbReference type="PROSITE" id="PS51421">
    <property type="entry name" value="RAS"/>
    <property type="match status" value="1"/>
</dbReference>
<accession>A0A1W0W8J6</accession>
<dbReference type="SMART" id="SM00173">
    <property type="entry name" value="RAS"/>
    <property type="match status" value="1"/>
</dbReference>
<comment type="caution">
    <text evidence="4">The sequence shown here is derived from an EMBL/GenBank/DDBJ whole genome shotgun (WGS) entry which is preliminary data.</text>
</comment>
<evidence type="ECO:0000313" key="4">
    <source>
        <dbReference type="EMBL" id="OQV11488.1"/>
    </source>
</evidence>
<dbReference type="EMBL" id="MTYJ01000170">
    <property type="protein sequence ID" value="OQV11488.1"/>
    <property type="molecule type" value="Genomic_DNA"/>
</dbReference>
<evidence type="ECO:0000256" key="1">
    <source>
        <dbReference type="ARBA" id="ARBA00008846"/>
    </source>
</evidence>
<evidence type="ECO:0000256" key="2">
    <source>
        <dbReference type="ARBA" id="ARBA00022553"/>
    </source>
</evidence>
<feature type="region of interest" description="Disordered" evidence="3">
    <location>
        <begin position="1"/>
        <end position="183"/>
    </location>
</feature>
<reference evidence="5" key="1">
    <citation type="submission" date="2017-01" db="EMBL/GenBank/DDBJ databases">
        <title>Comparative genomics of anhydrobiosis in the tardigrade Hypsibius dujardini.</title>
        <authorList>
            <person name="Yoshida Y."/>
            <person name="Koutsovoulos G."/>
            <person name="Laetsch D."/>
            <person name="Stevens L."/>
            <person name="Kumar S."/>
            <person name="Horikawa D."/>
            <person name="Ishino K."/>
            <person name="Komine S."/>
            <person name="Tomita M."/>
            <person name="Blaxter M."/>
            <person name="Arakawa K."/>
        </authorList>
    </citation>
    <scope>NUCLEOTIDE SEQUENCE [LARGE SCALE GENOMIC DNA]</scope>
    <source>
        <strain evidence="5">Z151</strain>
    </source>
</reference>
<dbReference type="NCBIfam" id="TIGR00231">
    <property type="entry name" value="small_GTP"/>
    <property type="match status" value="1"/>
</dbReference>
<dbReference type="GO" id="GO:0003924">
    <property type="term" value="F:GTPase activity"/>
    <property type="evidence" value="ECO:0007669"/>
    <property type="project" value="InterPro"/>
</dbReference>
<dbReference type="InterPro" id="IPR001806">
    <property type="entry name" value="Small_GTPase"/>
</dbReference>
<evidence type="ECO:0000313" key="5">
    <source>
        <dbReference type="Proteomes" id="UP000192578"/>
    </source>
</evidence>
<keyword evidence="5" id="KW-1185">Reference proteome</keyword>
<dbReference type="OrthoDB" id="5239715at2759"/>
<feature type="compositionally biased region" description="Basic and acidic residues" evidence="3">
    <location>
        <begin position="1"/>
        <end position="24"/>
    </location>
</feature>
<proteinExistence type="inferred from homology"/>
<feature type="compositionally biased region" description="Polar residues" evidence="3">
    <location>
        <begin position="61"/>
        <end position="76"/>
    </location>
</feature>
<dbReference type="AlphaFoldDB" id="A0A1W0W8J6"/>
<feature type="region of interest" description="Disordered" evidence="3">
    <location>
        <begin position="204"/>
        <end position="247"/>
    </location>
</feature>
<protein>
    <submittedName>
        <fullName evidence="4">GTP-binding protein GEM</fullName>
    </submittedName>
</protein>
<dbReference type="PROSITE" id="PS51419">
    <property type="entry name" value="RAB"/>
    <property type="match status" value="1"/>
</dbReference>
<dbReference type="Proteomes" id="UP000192578">
    <property type="component" value="Unassembled WGS sequence"/>
</dbReference>
<dbReference type="PRINTS" id="PR00449">
    <property type="entry name" value="RASTRNSFRMNG"/>
</dbReference>
<dbReference type="Pfam" id="PF00071">
    <property type="entry name" value="Ras"/>
    <property type="match status" value="1"/>
</dbReference>
<feature type="compositionally biased region" description="Low complexity" evidence="3">
    <location>
        <begin position="26"/>
        <end position="37"/>
    </location>
</feature>
<gene>
    <name evidence="4" type="ORF">BV898_14218</name>
</gene>